<keyword evidence="4" id="KW-1185">Reference proteome</keyword>
<dbReference type="InterPro" id="IPR027443">
    <property type="entry name" value="IPNS-like_sf"/>
</dbReference>
<dbReference type="Proteomes" id="UP000053477">
    <property type="component" value="Unassembled WGS sequence"/>
</dbReference>
<dbReference type="PANTHER" id="PTHR47990">
    <property type="entry name" value="2-OXOGLUTARATE (2OG) AND FE(II)-DEPENDENT OXYGENASE SUPERFAMILY PROTEIN-RELATED"/>
    <property type="match status" value="1"/>
</dbReference>
<sequence length="366" mass="41883">MAISATPGTRDVELPIYKPPPPTQLDLEFADLAVIDLSKIATDEGRVELTEQVRRAMHEVGFFYVINHGYTIEQTNRIFAIAKTAFDGVSKEDKKKYESPPDVYRGYKPRRTWVIKDGVMDEIEYYNFNKDLSAQPHPPALQPFTEELEQFAYHNHVNVIHPIMRLLARGIELPEETLVDQHKWETPGKSSVSFMKYHKRSEEDEGKVKNVWLKGHHDIGCVTALWSQPVGGLQILSPDGKWRWVKHLENALIVNAGDGLDFLCGGYYPPTRHRVLQPPVDQRGCDRLVVGYFCYADNDVVLRPHTESPILQKVGIKELVQPGQPYPTMEEWRRARVLAYGAKELEEKEKGVEEETLLGVVVKHYN</sequence>
<dbReference type="EMBL" id="KQ085885">
    <property type="protein sequence ID" value="KLO19631.1"/>
    <property type="molecule type" value="Genomic_DNA"/>
</dbReference>
<dbReference type="SUPFAM" id="SSF51197">
    <property type="entry name" value="Clavaminate synthase-like"/>
    <property type="match status" value="1"/>
</dbReference>
<evidence type="ECO:0000259" key="1">
    <source>
        <dbReference type="Pfam" id="PF03171"/>
    </source>
</evidence>
<evidence type="ECO:0000313" key="3">
    <source>
        <dbReference type="EMBL" id="KLO19631.1"/>
    </source>
</evidence>
<dbReference type="InterPro" id="IPR050231">
    <property type="entry name" value="Iron_ascorbate_oxido_reductase"/>
</dbReference>
<reference evidence="3 4" key="1">
    <citation type="submission" date="2015-04" db="EMBL/GenBank/DDBJ databases">
        <title>Complete genome sequence of Schizopora paradoxa KUC8140, a cosmopolitan wood degrader in East Asia.</title>
        <authorList>
            <consortium name="DOE Joint Genome Institute"/>
            <person name="Min B."/>
            <person name="Park H."/>
            <person name="Jang Y."/>
            <person name="Kim J.-J."/>
            <person name="Kim K.H."/>
            <person name="Pangilinan J."/>
            <person name="Lipzen A."/>
            <person name="Riley R."/>
            <person name="Grigoriev I.V."/>
            <person name="Spatafora J.W."/>
            <person name="Choi I.-G."/>
        </authorList>
    </citation>
    <scope>NUCLEOTIDE SEQUENCE [LARGE SCALE GENOMIC DNA]</scope>
    <source>
        <strain evidence="3 4">KUC8140</strain>
    </source>
</reference>
<feature type="domain" description="Isopenicillin N synthase-like Fe(2+) 2OG dioxygenase" evidence="1">
    <location>
        <begin position="206"/>
        <end position="294"/>
    </location>
</feature>
<dbReference type="InterPro" id="IPR026992">
    <property type="entry name" value="DIOX_N"/>
</dbReference>
<dbReference type="Gene3D" id="2.60.120.330">
    <property type="entry name" value="B-lactam Antibiotic, Isopenicillin N Synthase, Chain"/>
    <property type="match status" value="1"/>
</dbReference>
<dbReference type="STRING" id="27342.A0A0H2SRD2"/>
<evidence type="ECO:0000313" key="4">
    <source>
        <dbReference type="Proteomes" id="UP000053477"/>
    </source>
</evidence>
<feature type="domain" description="Non-haem dioxygenase N-terminal" evidence="2">
    <location>
        <begin position="34"/>
        <end position="135"/>
    </location>
</feature>
<dbReference type="AlphaFoldDB" id="A0A0H2SRD2"/>
<name>A0A0H2SRD2_9AGAM</name>
<dbReference type="InterPro" id="IPR044861">
    <property type="entry name" value="IPNS-like_FE2OG_OXY"/>
</dbReference>
<dbReference type="Pfam" id="PF14226">
    <property type="entry name" value="DIOX_N"/>
    <property type="match status" value="1"/>
</dbReference>
<evidence type="ECO:0000259" key="2">
    <source>
        <dbReference type="Pfam" id="PF14226"/>
    </source>
</evidence>
<dbReference type="InParanoid" id="A0A0H2SRD2"/>
<dbReference type="PROSITE" id="PS50890">
    <property type="entry name" value="PUA"/>
    <property type="match status" value="1"/>
</dbReference>
<protein>
    <submittedName>
        <fullName evidence="3">Clavaminate synthase-like protein</fullName>
    </submittedName>
</protein>
<dbReference type="PRINTS" id="PR00682">
    <property type="entry name" value="IPNSYNTHASE"/>
</dbReference>
<dbReference type="Pfam" id="PF03171">
    <property type="entry name" value="2OG-FeII_Oxy"/>
    <property type="match status" value="1"/>
</dbReference>
<organism evidence="3 4">
    <name type="scientific">Schizopora paradoxa</name>
    <dbReference type="NCBI Taxonomy" id="27342"/>
    <lineage>
        <taxon>Eukaryota</taxon>
        <taxon>Fungi</taxon>
        <taxon>Dikarya</taxon>
        <taxon>Basidiomycota</taxon>
        <taxon>Agaricomycotina</taxon>
        <taxon>Agaricomycetes</taxon>
        <taxon>Hymenochaetales</taxon>
        <taxon>Schizoporaceae</taxon>
        <taxon>Schizopora</taxon>
    </lineage>
</organism>
<dbReference type="OrthoDB" id="406156at2759"/>
<proteinExistence type="predicted"/>
<accession>A0A0H2SRD2</accession>
<gene>
    <name evidence="3" type="ORF">SCHPADRAFT_885241</name>
</gene>